<organism evidence="6 7">
    <name type="scientific">Nitzschia inconspicua</name>
    <dbReference type="NCBI Taxonomy" id="303405"/>
    <lineage>
        <taxon>Eukaryota</taxon>
        <taxon>Sar</taxon>
        <taxon>Stramenopiles</taxon>
        <taxon>Ochrophyta</taxon>
        <taxon>Bacillariophyta</taxon>
        <taxon>Bacillariophyceae</taxon>
        <taxon>Bacillariophycidae</taxon>
        <taxon>Bacillariales</taxon>
        <taxon>Bacillariaceae</taxon>
        <taxon>Nitzschia</taxon>
    </lineage>
</organism>
<reference evidence="6" key="1">
    <citation type="journal article" date="2021" name="Sci. Rep.">
        <title>Diploid genomic architecture of Nitzschia inconspicua, an elite biomass production diatom.</title>
        <authorList>
            <person name="Oliver A."/>
            <person name="Podell S."/>
            <person name="Pinowska A."/>
            <person name="Traller J.C."/>
            <person name="Smith S.R."/>
            <person name="McClure R."/>
            <person name="Beliaev A."/>
            <person name="Bohutskyi P."/>
            <person name="Hill E.A."/>
            <person name="Rabines A."/>
            <person name="Zheng H."/>
            <person name="Allen L.Z."/>
            <person name="Kuo A."/>
            <person name="Grigoriev I.V."/>
            <person name="Allen A.E."/>
            <person name="Hazlebeck D."/>
            <person name="Allen E.E."/>
        </authorList>
    </citation>
    <scope>NUCLEOTIDE SEQUENCE</scope>
    <source>
        <strain evidence="6">Hildebrandi</strain>
    </source>
</reference>
<feature type="signal peptide" evidence="4">
    <location>
        <begin position="1"/>
        <end position="23"/>
    </location>
</feature>
<sequence length="504" mass="54042">MVFSNLFVRLLPFLLSLLFSTTTKNLVNVNAFLSPPVLSPHLRKPSSSSSLITTTVPLFAIITSVDELEKDLTPSERSVTAVVRQASPSIAFVTSVWPGMASSTPTTRRRNNNNNNNNNRTPSGQSLGSGSGFVVSQDGYICTNFHVIERAYTLQKNAAMLESMLDQLAGNVTSLSPMSLLFTPDFVNVTKTFVESQLLPPLPQVYVRINSSTNYQQCRIVDVNTDLDLAVLKLSQHDTSTPTTTDTSPDDIKGNSLLPFIQFGSSSDLLVGQTVVAIGNPFGLDTTVTTGVVSANNREFRAGTARTPANTPIRNVIQTDASINPGNSGGPLLNLKGQVVGINTAIITTSGSSAGIGFAVPADQLSVKVQDIIRQDRQHSLATGQERGWLGVEIVRQPLAVGNGTTTSSTTHQSPLQRLQNWILMVHPDSPAAKAGLQALQFQPRFGTVQFGDAIVAVGGNTVDTFDQLANEWSSRVVGEQVAITVENARGERRVVYVVLGKQP</sequence>
<evidence type="ECO:0000313" key="7">
    <source>
        <dbReference type="Proteomes" id="UP000693970"/>
    </source>
</evidence>
<feature type="region of interest" description="Disordered" evidence="3">
    <location>
        <begin position="101"/>
        <end position="128"/>
    </location>
</feature>
<dbReference type="Pfam" id="PF13365">
    <property type="entry name" value="Trypsin_2"/>
    <property type="match status" value="1"/>
</dbReference>
<dbReference type="PANTHER" id="PTHR43343">
    <property type="entry name" value="PEPTIDASE S12"/>
    <property type="match status" value="1"/>
</dbReference>
<dbReference type="EMBL" id="JAGRRH010000031">
    <property type="protein sequence ID" value="KAG7339641.1"/>
    <property type="molecule type" value="Genomic_DNA"/>
</dbReference>
<evidence type="ECO:0000313" key="6">
    <source>
        <dbReference type="EMBL" id="KAG7362430.1"/>
    </source>
</evidence>
<dbReference type="OrthoDB" id="4217619at2759"/>
<keyword evidence="2" id="KW-0378">Hydrolase</keyword>
<evidence type="ECO:0000256" key="1">
    <source>
        <dbReference type="ARBA" id="ARBA00022670"/>
    </source>
</evidence>
<dbReference type="GO" id="GO:0006508">
    <property type="term" value="P:proteolysis"/>
    <property type="evidence" value="ECO:0007669"/>
    <property type="project" value="UniProtKB-KW"/>
</dbReference>
<evidence type="ECO:0000256" key="4">
    <source>
        <dbReference type="SAM" id="SignalP"/>
    </source>
</evidence>
<dbReference type="InterPro" id="IPR051201">
    <property type="entry name" value="Chloro_Bact_Ser_Proteases"/>
</dbReference>
<dbReference type="PANTHER" id="PTHR43343:SF3">
    <property type="entry name" value="PROTEASE DO-LIKE 8, CHLOROPLASTIC"/>
    <property type="match status" value="1"/>
</dbReference>
<comment type="caution">
    <text evidence="6">The sequence shown here is derived from an EMBL/GenBank/DDBJ whole genome shotgun (WGS) entry which is preliminary data.</text>
</comment>
<feature type="chain" id="PRO_5039844436" evidence="4">
    <location>
        <begin position="24"/>
        <end position="504"/>
    </location>
</feature>
<reference evidence="6" key="2">
    <citation type="submission" date="2021-04" db="EMBL/GenBank/DDBJ databases">
        <authorList>
            <person name="Podell S."/>
        </authorList>
    </citation>
    <scope>NUCLEOTIDE SEQUENCE</scope>
    <source>
        <strain evidence="6">Hildebrandi</strain>
    </source>
</reference>
<evidence type="ECO:0000313" key="5">
    <source>
        <dbReference type="EMBL" id="KAG7339641.1"/>
    </source>
</evidence>
<dbReference type="Proteomes" id="UP000693970">
    <property type="component" value="Unassembled WGS sequence"/>
</dbReference>
<accession>A0A9K3LIL3</accession>
<dbReference type="EMBL" id="JAGRRH010000011">
    <property type="protein sequence ID" value="KAG7362430.1"/>
    <property type="molecule type" value="Genomic_DNA"/>
</dbReference>
<dbReference type="GO" id="GO:0008233">
    <property type="term" value="F:peptidase activity"/>
    <property type="evidence" value="ECO:0007669"/>
    <property type="project" value="UniProtKB-KW"/>
</dbReference>
<keyword evidence="7" id="KW-1185">Reference proteome</keyword>
<proteinExistence type="predicted"/>
<keyword evidence="4" id="KW-0732">Signal</keyword>
<dbReference type="AlphaFoldDB" id="A0A9K3LIL3"/>
<evidence type="ECO:0000256" key="3">
    <source>
        <dbReference type="SAM" id="MobiDB-lite"/>
    </source>
</evidence>
<evidence type="ECO:0000256" key="2">
    <source>
        <dbReference type="ARBA" id="ARBA00022801"/>
    </source>
</evidence>
<name>A0A9K3LIL3_9STRA</name>
<keyword evidence="1" id="KW-0645">Protease</keyword>
<feature type="compositionally biased region" description="Low complexity" evidence="3">
    <location>
        <begin position="112"/>
        <end position="122"/>
    </location>
</feature>
<gene>
    <name evidence="5" type="ORF">IV203_024680</name>
    <name evidence="6" type="ORF">IV203_025314</name>
</gene>
<protein>
    <submittedName>
        <fullName evidence="6">Trypsin-like peptidase domain containing protein</fullName>
    </submittedName>
</protein>